<keyword evidence="1" id="KW-0732">Signal</keyword>
<organism evidence="2 3">
    <name type="scientific">Siphonobacter aquaeclarae</name>
    <dbReference type="NCBI Taxonomy" id="563176"/>
    <lineage>
        <taxon>Bacteria</taxon>
        <taxon>Pseudomonadati</taxon>
        <taxon>Bacteroidota</taxon>
        <taxon>Cytophagia</taxon>
        <taxon>Cytophagales</taxon>
        <taxon>Cytophagaceae</taxon>
        <taxon>Siphonobacter</taxon>
    </lineage>
</organism>
<sequence length="250" mass="28325">MKFLRLAVACLFVSGHLLAQSGFVYRPQAHSHNDYEQARPFEAAWDLGFGSIEADVYLQEGELMVAHDRKDIRPERTFRSLYLTPLLRHIADNKGFPYPKKKELQLMIDLKDAAALPILEKQLLEHAKELRHVHVVVSGAMPAPADFGKYDPIISFDGRITTTYPAEARKRVPLVSASFTEFGKYWPGKEALSPEIRQKLVDFVREAHARGQKTRVWGTPNTDLGYRTLREIGLDYIGSDELPKLAAILP</sequence>
<protein>
    <submittedName>
        <fullName evidence="2">Glycerophosphoryl diester phosphodiesterase</fullName>
    </submittedName>
</protein>
<dbReference type="SUPFAM" id="SSF51695">
    <property type="entry name" value="PLC-like phosphodiesterases"/>
    <property type="match status" value="1"/>
</dbReference>
<feature type="signal peptide" evidence="1">
    <location>
        <begin position="1"/>
        <end position="19"/>
    </location>
</feature>
<proteinExistence type="predicted"/>
<feature type="chain" id="PRO_5011713073" evidence="1">
    <location>
        <begin position="20"/>
        <end position="250"/>
    </location>
</feature>
<dbReference type="OrthoDB" id="9794455at2"/>
<reference evidence="2 3" key="1">
    <citation type="submission" date="2016-10" db="EMBL/GenBank/DDBJ databases">
        <authorList>
            <person name="de Groot N.N."/>
        </authorList>
    </citation>
    <scope>NUCLEOTIDE SEQUENCE [LARGE SCALE GENOMIC DNA]</scope>
    <source>
        <strain evidence="2 3">DSM 21668</strain>
    </source>
</reference>
<dbReference type="AlphaFoldDB" id="A0A1G9KUS0"/>
<evidence type="ECO:0000313" key="3">
    <source>
        <dbReference type="Proteomes" id="UP000198901"/>
    </source>
</evidence>
<dbReference type="Proteomes" id="UP000198901">
    <property type="component" value="Unassembled WGS sequence"/>
</dbReference>
<name>A0A1G9KUS0_9BACT</name>
<evidence type="ECO:0000313" key="2">
    <source>
        <dbReference type="EMBL" id="SDL53304.1"/>
    </source>
</evidence>
<dbReference type="EMBL" id="FNGS01000002">
    <property type="protein sequence ID" value="SDL53304.1"/>
    <property type="molecule type" value="Genomic_DNA"/>
</dbReference>
<accession>A0A1G9KUS0</accession>
<gene>
    <name evidence="2" type="ORF">SAMN04488090_1140</name>
</gene>
<dbReference type="Gene3D" id="3.20.20.190">
    <property type="entry name" value="Phosphatidylinositol (PI) phosphodiesterase"/>
    <property type="match status" value="1"/>
</dbReference>
<dbReference type="GO" id="GO:0006629">
    <property type="term" value="P:lipid metabolic process"/>
    <property type="evidence" value="ECO:0007669"/>
    <property type="project" value="InterPro"/>
</dbReference>
<dbReference type="STRING" id="563176.SAMN04488090_1140"/>
<dbReference type="GO" id="GO:0008081">
    <property type="term" value="F:phosphoric diester hydrolase activity"/>
    <property type="evidence" value="ECO:0007669"/>
    <property type="project" value="InterPro"/>
</dbReference>
<dbReference type="InterPro" id="IPR017946">
    <property type="entry name" value="PLC-like_Pdiesterase_TIM-brl"/>
</dbReference>
<dbReference type="RefSeq" id="WP_093198898.1">
    <property type="nucleotide sequence ID" value="NZ_FNGS01000002.1"/>
</dbReference>
<evidence type="ECO:0000256" key="1">
    <source>
        <dbReference type="SAM" id="SignalP"/>
    </source>
</evidence>
<keyword evidence="3" id="KW-1185">Reference proteome</keyword>